<comment type="similarity">
    <text evidence="1">Belongs to the peptidase C40 family.</text>
</comment>
<dbReference type="EMBL" id="FRAF01000001">
    <property type="protein sequence ID" value="SHJ50021.1"/>
    <property type="molecule type" value="Genomic_DNA"/>
</dbReference>
<keyword evidence="3 7" id="KW-0378">Hydrolase</keyword>
<dbReference type="InterPro" id="IPR000064">
    <property type="entry name" value="NLP_P60_dom"/>
</dbReference>
<feature type="chain" id="PRO_5012025447" evidence="5">
    <location>
        <begin position="27"/>
        <end position="198"/>
    </location>
</feature>
<evidence type="ECO:0000259" key="6">
    <source>
        <dbReference type="PROSITE" id="PS51935"/>
    </source>
</evidence>
<sequence>MKIKAALLALTSIAVFLPATSQIAMAKTYHRTPIYSFSSNSYVKSQLAYNGQLPPGVTYQPSVQPLAGIHATPEEKFQAILTVAESKLGTPYRWGHNEDRGQYGFDCSNFTAYVYHHALGYVMSGASQVQYHDVGWQVPISDMQPGDLVIFNHGGHVAIYIGNGQMIEEGGGLGKVGIAPLHPGTYWYNHITTVKRMF</sequence>
<feature type="domain" description="NlpC/P60" evidence="6">
    <location>
        <begin position="74"/>
        <end position="198"/>
    </location>
</feature>
<dbReference type="AlphaFoldDB" id="A0A1M6JTL6"/>
<dbReference type="InterPro" id="IPR038765">
    <property type="entry name" value="Papain-like_cys_pep_sf"/>
</dbReference>
<evidence type="ECO:0000313" key="8">
    <source>
        <dbReference type="Proteomes" id="UP000184016"/>
    </source>
</evidence>
<dbReference type="Proteomes" id="UP000184016">
    <property type="component" value="Unassembled WGS sequence"/>
</dbReference>
<protein>
    <submittedName>
        <fullName evidence="7">Cell wall-associated hydrolase, NlpC family</fullName>
    </submittedName>
</protein>
<reference evidence="8" key="1">
    <citation type="submission" date="2016-11" db="EMBL/GenBank/DDBJ databases">
        <authorList>
            <person name="Varghese N."/>
            <person name="Submissions S."/>
        </authorList>
    </citation>
    <scope>NUCLEOTIDE SEQUENCE [LARGE SCALE GENOMIC DNA]</scope>
    <source>
        <strain evidence="8">USBA-503</strain>
    </source>
</reference>
<evidence type="ECO:0000256" key="3">
    <source>
        <dbReference type="ARBA" id="ARBA00022801"/>
    </source>
</evidence>
<dbReference type="GO" id="GO:0008234">
    <property type="term" value="F:cysteine-type peptidase activity"/>
    <property type="evidence" value="ECO:0007669"/>
    <property type="project" value="UniProtKB-KW"/>
</dbReference>
<keyword evidence="5" id="KW-0732">Signal</keyword>
<evidence type="ECO:0000256" key="1">
    <source>
        <dbReference type="ARBA" id="ARBA00007074"/>
    </source>
</evidence>
<keyword evidence="2" id="KW-0645">Protease</keyword>
<feature type="signal peptide" evidence="5">
    <location>
        <begin position="1"/>
        <end position="26"/>
    </location>
</feature>
<dbReference type="PANTHER" id="PTHR47053:SF1">
    <property type="entry name" value="MUREIN DD-ENDOPEPTIDASE MEPH-RELATED"/>
    <property type="match status" value="1"/>
</dbReference>
<dbReference type="PANTHER" id="PTHR47053">
    <property type="entry name" value="MUREIN DD-ENDOPEPTIDASE MEPH-RELATED"/>
    <property type="match status" value="1"/>
</dbReference>
<dbReference type="RefSeq" id="WP_072872564.1">
    <property type="nucleotide sequence ID" value="NZ_FRAF01000001.1"/>
</dbReference>
<dbReference type="GO" id="GO:0006508">
    <property type="term" value="P:proteolysis"/>
    <property type="evidence" value="ECO:0007669"/>
    <property type="project" value="UniProtKB-KW"/>
</dbReference>
<dbReference type="STRING" id="1830138.SAMN05443507_10147"/>
<dbReference type="Pfam" id="PF00877">
    <property type="entry name" value="NLPC_P60"/>
    <property type="match status" value="1"/>
</dbReference>
<dbReference type="Gene3D" id="3.90.1720.10">
    <property type="entry name" value="endopeptidase domain like (from Nostoc punctiforme)"/>
    <property type="match status" value="1"/>
</dbReference>
<keyword evidence="8" id="KW-1185">Reference proteome</keyword>
<dbReference type="PROSITE" id="PS51935">
    <property type="entry name" value="NLPC_P60"/>
    <property type="match status" value="1"/>
</dbReference>
<evidence type="ECO:0000256" key="5">
    <source>
        <dbReference type="SAM" id="SignalP"/>
    </source>
</evidence>
<dbReference type="InterPro" id="IPR051202">
    <property type="entry name" value="Peptidase_C40"/>
</dbReference>
<proteinExistence type="inferred from homology"/>
<evidence type="ECO:0000313" key="7">
    <source>
        <dbReference type="EMBL" id="SHJ50021.1"/>
    </source>
</evidence>
<accession>A0A1M6JTL6</accession>
<organism evidence="7 8">
    <name type="scientific">Alicyclobacillus tolerans</name>
    <dbReference type="NCBI Taxonomy" id="90970"/>
    <lineage>
        <taxon>Bacteria</taxon>
        <taxon>Bacillati</taxon>
        <taxon>Bacillota</taxon>
        <taxon>Bacilli</taxon>
        <taxon>Bacillales</taxon>
        <taxon>Alicyclobacillaceae</taxon>
        <taxon>Alicyclobacillus</taxon>
    </lineage>
</organism>
<evidence type="ECO:0000256" key="2">
    <source>
        <dbReference type="ARBA" id="ARBA00022670"/>
    </source>
</evidence>
<gene>
    <name evidence="7" type="ORF">SAMN05443507_10147</name>
</gene>
<dbReference type="SUPFAM" id="SSF54001">
    <property type="entry name" value="Cysteine proteinases"/>
    <property type="match status" value="1"/>
</dbReference>
<name>A0A1M6JTL6_9BACL</name>
<evidence type="ECO:0000256" key="4">
    <source>
        <dbReference type="ARBA" id="ARBA00022807"/>
    </source>
</evidence>
<keyword evidence="4" id="KW-0788">Thiol protease</keyword>